<comment type="caution">
    <text evidence="3">The sequence shown here is derived from an EMBL/GenBank/DDBJ whole genome shotgun (WGS) entry which is preliminary data.</text>
</comment>
<feature type="domain" description="Programmed cell death protein 2 C-terminal" evidence="2">
    <location>
        <begin position="248"/>
        <end position="337"/>
    </location>
</feature>
<reference evidence="3 4" key="1">
    <citation type="journal article" date="2018" name="Nat. Genet.">
        <title>Extensive intraspecific gene order and gene structural variations between Mo17 and other maize genomes.</title>
        <authorList>
            <person name="Sun S."/>
            <person name="Zhou Y."/>
            <person name="Chen J."/>
            <person name="Shi J."/>
            <person name="Zhao H."/>
            <person name="Zhao H."/>
            <person name="Song W."/>
            <person name="Zhang M."/>
            <person name="Cui Y."/>
            <person name="Dong X."/>
            <person name="Liu H."/>
            <person name="Ma X."/>
            <person name="Jiao Y."/>
            <person name="Wang B."/>
            <person name="Wei X."/>
            <person name="Stein J.C."/>
            <person name="Glaubitz J.C."/>
            <person name="Lu F."/>
            <person name="Yu G."/>
            <person name="Liang C."/>
            <person name="Fengler K."/>
            <person name="Li B."/>
            <person name="Rafalski A."/>
            <person name="Schnable P.S."/>
            <person name="Ware D.H."/>
            <person name="Buckler E.S."/>
            <person name="Lai J."/>
        </authorList>
    </citation>
    <scope>NUCLEOTIDE SEQUENCE [LARGE SCALE GENOMIC DNA]</scope>
    <source>
        <strain evidence="4">cv. Missouri 17</strain>
        <tissue evidence="3">Seedling</tissue>
    </source>
</reference>
<evidence type="ECO:0000313" key="3">
    <source>
        <dbReference type="EMBL" id="PWZ44576.1"/>
    </source>
</evidence>
<dbReference type="PANTHER" id="PTHR47762:SF2">
    <property type="entry name" value="OS04G0640800 PROTEIN"/>
    <property type="match status" value="1"/>
</dbReference>
<evidence type="ECO:0000259" key="2">
    <source>
        <dbReference type="Pfam" id="PF04194"/>
    </source>
</evidence>
<organism evidence="3 4">
    <name type="scientific">Zea mays</name>
    <name type="common">Maize</name>
    <dbReference type="NCBI Taxonomy" id="4577"/>
    <lineage>
        <taxon>Eukaryota</taxon>
        <taxon>Viridiplantae</taxon>
        <taxon>Streptophyta</taxon>
        <taxon>Embryophyta</taxon>
        <taxon>Tracheophyta</taxon>
        <taxon>Spermatophyta</taxon>
        <taxon>Magnoliopsida</taxon>
        <taxon>Liliopsida</taxon>
        <taxon>Poales</taxon>
        <taxon>Poaceae</taxon>
        <taxon>PACMAD clade</taxon>
        <taxon>Panicoideae</taxon>
        <taxon>Andropogonodae</taxon>
        <taxon>Andropogoneae</taxon>
        <taxon>Tripsacinae</taxon>
        <taxon>Zea</taxon>
    </lineage>
</organism>
<protein>
    <recommendedName>
        <fullName evidence="2">Programmed cell death protein 2 C-terminal domain-containing protein</fullName>
    </recommendedName>
</protein>
<evidence type="ECO:0000313" key="4">
    <source>
        <dbReference type="Proteomes" id="UP000251960"/>
    </source>
</evidence>
<proteinExistence type="predicted"/>
<feature type="region of interest" description="Disordered" evidence="1">
    <location>
        <begin position="107"/>
        <end position="141"/>
    </location>
</feature>
<feature type="compositionally biased region" description="Basic and acidic residues" evidence="1">
    <location>
        <begin position="128"/>
        <end position="137"/>
    </location>
</feature>
<evidence type="ECO:0000256" key="1">
    <source>
        <dbReference type="SAM" id="MobiDB-lite"/>
    </source>
</evidence>
<dbReference type="EMBL" id="NCVQ01000002">
    <property type="protein sequence ID" value="PWZ44576.1"/>
    <property type="molecule type" value="Genomic_DNA"/>
</dbReference>
<name>A0A3L6G8A1_MAIZE</name>
<dbReference type="InterPro" id="IPR007320">
    <property type="entry name" value="PDCD2_C"/>
</dbReference>
<accession>A0A3L6G8A1</accession>
<dbReference type="PANTHER" id="PTHR47762">
    <property type="entry name" value="OSJNBB0079B02.4 PROTEIN"/>
    <property type="match status" value="1"/>
</dbReference>
<sequence>MAEVHLGLPGPWAADYREMADHYTTKIGGVPDWPTGDMGFEPETLQCSLCGTKLCLVAQVHAPVAKLNIEERIIYVLVCPTPECGPKPQRQVWKVLRVQKCHNVMQTEGGGDDLGQSNGPSSTSLPKEQSDKNKIPETNDDDFDLDALAEALEQAATMASNPKKKNKSKHANAPVKRPVLKEQACDLSIPVLPCFYIHYNKELYGGKGDVGSSSSELVLDKEIMDAANDEEEKWEGETYEYDRAIGADRTFLKFKKRLDAYPQQCFRYSYGGKPLLSTTKLQDPGTCRLCGSPRQYELQLMSPLSYFLHEAGDGSSNYAPSSWTWLTVIIYTCPKVCLFFNFLIRYPCHGNLESSVGCYMHVSCCPSSCGGKPQSCCWGAAEEEILIQEDEVL</sequence>
<gene>
    <name evidence="3" type="ORF">Zm00014a_023761</name>
</gene>
<feature type="compositionally biased region" description="Polar residues" evidence="1">
    <location>
        <begin position="115"/>
        <end position="127"/>
    </location>
</feature>
<dbReference type="GO" id="GO:0005737">
    <property type="term" value="C:cytoplasm"/>
    <property type="evidence" value="ECO:0007669"/>
    <property type="project" value="InterPro"/>
</dbReference>
<dbReference type="Proteomes" id="UP000251960">
    <property type="component" value="Chromosome 10"/>
</dbReference>
<dbReference type="Pfam" id="PF04194">
    <property type="entry name" value="PDCD2_C"/>
    <property type="match status" value="1"/>
</dbReference>
<dbReference type="AlphaFoldDB" id="A0A3L6G8A1"/>